<keyword evidence="11" id="KW-1185">Reference proteome</keyword>
<dbReference type="InterPro" id="IPR013520">
    <property type="entry name" value="Ribonucl_H"/>
</dbReference>
<gene>
    <name evidence="10" type="ORF">OBRU01_22370</name>
</gene>
<dbReference type="InterPro" id="IPR012337">
    <property type="entry name" value="RNaseH-like_sf"/>
</dbReference>
<dbReference type="AlphaFoldDB" id="A0A0L7KQY3"/>
<keyword evidence="6" id="KW-0460">Magnesium</keyword>
<dbReference type="PANTHER" id="PTHR13058:SF19">
    <property type="entry name" value="LD40940P"/>
    <property type="match status" value="1"/>
</dbReference>
<evidence type="ECO:0000313" key="11">
    <source>
        <dbReference type="Proteomes" id="UP000037510"/>
    </source>
</evidence>
<dbReference type="Pfam" id="PF10639">
    <property type="entry name" value="TMEM234"/>
    <property type="match status" value="1"/>
</dbReference>
<keyword evidence="3" id="KW-0479">Metal-binding</keyword>
<dbReference type="GO" id="GO:0003676">
    <property type="term" value="F:nucleic acid binding"/>
    <property type="evidence" value="ECO:0007669"/>
    <property type="project" value="InterPro"/>
</dbReference>
<feature type="domain" description="Exonuclease" evidence="9">
    <location>
        <begin position="332"/>
        <end position="609"/>
    </location>
</feature>
<dbReference type="Gene3D" id="3.30.420.10">
    <property type="entry name" value="Ribonuclease H-like superfamily/Ribonuclease H"/>
    <property type="match status" value="2"/>
</dbReference>
<dbReference type="InterPro" id="IPR040393">
    <property type="entry name" value="TREX1/2"/>
</dbReference>
<dbReference type="InterPro" id="IPR036397">
    <property type="entry name" value="RNaseH_sf"/>
</dbReference>
<feature type="compositionally biased region" description="Basic residues" evidence="8">
    <location>
        <begin position="547"/>
        <end position="559"/>
    </location>
</feature>
<feature type="domain" description="Exonuclease" evidence="9">
    <location>
        <begin position="6"/>
        <end position="292"/>
    </location>
</feature>
<protein>
    <submittedName>
        <fullName evidence="10">Three prime repair exonuclease 1</fullName>
    </submittedName>
</protein>
<dbReference type="InterPro" id="IPR018908">
    <property type="entry name" value="TMEM234"/>
</dbReference>
<dbReference type="GO" id="GO:0005737">
    <property type="term" value="C:cytoplasm"/>
    <property type="evidence" value="ECO:0007669"/>
    <property type="project" value="TreeGrafter"/>
</dbReference>
<evidence type="ECO:0000256" key="6">
    <source>
        <dbReference type="ARBA" id="ARBA00022842"/>
    </source>
</evidence>
<keyword evidence="4" id="KW-0378">Hydrolase</keyword>
<dbReference type="STRING" id="104452.A0A0L7KQY3"/>
<dbReference type="EMBL" id="JTDY01006795">
    <property type="protein sequence ID" value="KOB65683.1"/>
    <property type="molecule type" value="Genomic_DNA"/>
</dbReference>
<evidence type="ECO:0000256" key="4">
    <source>
        <dbReference type="ARBA" id="ARBA00022801"/>
    </source>
</evidence>
<keyword evidence="2" id="KW-0540">Nuclease</keyword>
<feature type="region of interest" description="Disordered" evidence="8">
    <location>
        <begin position="494"/>
        <end position="514"/>
    </location>
</feature>
<evidence type="ECO:0000256" key="2">
    <source>
        <dbReference type="ARBA" id="ARBA00022722"/>
    </source>
</evidence>
<dbReference type="SUPFAM" id="SSF53098">
    <property type="entry name" value="Ribonuclease H-like"/>
    <property type="match status" value="2"/>
</dbReference>
<feature type="non-terminal residue" evidence="10">
    <location>
        <position position="615"/>
    </location>
</feature>
<evidence type="ECO:0000256" key="8">
    <source>
        <dbReference type="SAM" id="MobiDB-lite"/>
    </source>
</evidence>
<accession>A0A0L7KQY3</accession>
<dbReference type="PANTHER" id="PTHR13058">
    <property type="entry name" value="THREE PRIME REPAIR EXONUCLEASE 1, 2"/>
    <property type="match status" value="1"/>
</dbReference>
<sequence>MARVATYVFLDLETSGLPSEEFNKTKITELSMVAVKRLHLLDTRPGSVPRVQHKLTLCFNPRRQISDEGSKITGLWNDLLVNEPVFDLEVFNMISTFLNVLSKPVCLIAQNGLGFDFPILKNQLEKLKVSFSEELLCADCYHGFYDILEKKKMNEDNIEETKLTDCCVSTQHVSISNDGDNSPKSTNNETVASPSTSKTSVDEVDFYTSNSQMQAVNETTPKKKHVITNVKRPSKASRRMPWGKGPKPKNSYKLKDIYERVLNKPASDAHRAENDCIFALEVSAALSEQFVEWVDENQVKWSEIKPMTIGYVVPWLVNQAGSLVYLLGVQRAPLSLAVPVANGLSFAMVAVKRPHLLDTRPGSVPRVKHKLTLCFNPPKKISDVGSKITGLYNNLLVNEPVFDLDVFNMISTFLNVLSKPVCLIAQNGHQFDFPILKNYLEDLKVSFSEELLCADCYHGFYDILEKNKKIHKDIIENIKLTDCDVSTQHLSMTNDCDNSPKSTNNEIVASPSTSKTSVDEVDFYTSNSQMQAVNETTPKKKHVITNVKRPSKASRRKPWGKGPTPKDSYKLRNIYERVLNRPAIDAHRAENDCIFALEVSAALSKQFVEWVDENQ</sequence>
<evidence type="ECO:0000259" key="9">
    <source>
        <dbReference type="SMART" id="SM00479"/>
    </source>
</evidence>
<dbReference type="GO" id="GO:0008296">
    <property type="term" value="F:3'-5'-DNA exonuclease activity"/>
    <property type="evidence" value="ECO:0007669"/>
    <property type="project" value="TreeGrafter"/>
</dbReference>
<dbReference type="GO" id="GO:0046872">
    <property type="term" value="F:metal ion binding"/>
    <property type="evidence" value="ECO:0007669"/>
    <property type="project" value="UniProtKB-KW"/>
</dbReference>
<reference evidence="10 11" key="1">
    <citation type="journal article" date="2015" name="Genome Biol. Evol.">
        <title>The genome of winter moth (Operophtera brumata) provides a genomic perspective on sexual dimorphism and phenology.</title>
        <authorList>
            <person name="Derks M.F."/>
            <person name="Smit S."/>
            <person name="Salis L."/>
            <person name="Schijlen E."/>
            <person name="Bossers A."/>
            <person name="Mateman C."/>
            <person name="Pijl A.S."/>
            <person name="de Ridder D."/>
            <person name="Groenen M.A."/>
            <person name="Visser M.E."/>
            <person name="Megens H.J."/>
        </authorList>
    </citation>
    <scope>NUCLEOTIDE SEQUENCE [LARGE SCALE GENOMIC DNA]</scope>
    <source>
        <strain evidence="10">WM2013NL</strain>
        <tissue evidence="10">Head and thorax</tissue>
    </source>
</reference>
<comment type="cofactor">
    <cofactor evidence="1">
        <name>Mg(2+)</name>
        <dbReference type="ChEBI" id="CHEBI:18420"/>
    </cofactor>
</comment>
<dbReference type="Proteomes" id="UP000037510">
    <property type="component" value="Unassembled WGS sequence"/>
</dbReference>
<keyword evidence="5 10" id="KW-0269">Exonuclease</keyword>
<feature type="region of interest" description="Disordered" evidence="8">
    <location>
        <begin position="547"/>
        <end position="567"/>
    </location>
</feature>
<dbReference type="GO" id="GO:0006308">
    <property type="term" value="P:DNA catabolic process"/>
    <property type="evidence" value="ECO:0007669"/>
    <property type="project" value="TreeGrafter"/>
</dbReference>
<evidence type="ECO:0000256" key="1">
    <source>
        <dbReference type="ARBA" id="ARBA00001946"/>
    </source>
</evidence>
<comment type="similarity">
    <text evidence="7">Belongs to the exonuclease superfamily. TREX family.</text>
</comment>
<evidence type="ECO:0000313" key="10">
    <source>
        <dbReference type="EMBL" id="KOB65683.1"/>
    </source>
</evidence>
<name>A0A0L7KQY3_OPEBR</name>
<evidence type="ECO:0000256" key="7">
    <source>
        <dbReference type="ARBA" id="ARBA00025769"/>
    </source>
</evidence>
<comment type="caution">
    <text evidence="10">The sequence shown here is derived from an EMBL/GenBank/DDBJ whole genome shotgun (WGS) entry which is preliminary data.</text>
</comment>
<organism evidence="10 11">
    <name type="scientific">Operophtera brumata</name>
    <name type="common">Winter moth</name>
    <name type="synonym">Phalaena brumata</name>
    <dbReference type="NCBI Taxonomy" id="104452"/>
    <lineage>
        <taxon>Eukaryota</taxon>
        <taxon>Metazoa</taxon>
        <taxon>Ecdysozoa</taxon>
        <taxon>Arthropoda</taxon>
        <taxon>Hexapoda</taxon>
        <taxon>Insecta</taxon>
        <taxon>Pterygota</taxon>
        <taxon>Neoptera</taxon>
        <taxon>Endopterygota</taxon>
        <taxon>Lepidoptera</taxon>
        <taxon>Glossata</taxon>
        <taxon>Ditrysia</taxon>
        <taxon>Geometroidea</taxon>
        <taxon>Geometridae</taxon>
        <taxon>Larentiinae</taxon>
        <taxon>Operophtera</taxon>
    </lineage>
</organism>
<dbReference type="SMART" id="SM00479">
    <property type="entry name" value="EXOIII"/>
    <property type="match status" value="2"/>
</dbReference>
<feature type="region of interest" description="Disordered" evidence="8">
    <location>
        <begin position="174"/>
        <end position="198"/>
    </location>
</feature>
<evidence type="ECO:0000256" key="3">
    <source>
        <dbReference type="ARBA" id="ARBA00022723"/>
    </source>
</evidence>
<evidence type="ECO:0000256" key="5">
    <source>
        <dbReference type="ARBA" id="ARBA00022839"/>
    </source>
</evidence>
<proteinExistence type="inferred from homology"/>